<sequence length="194" mass="22227">MATCIGYSYTLPKDEILNLDYLDDALEILYGEGKAIWRVAGDSVIFISKTKDLGGLWERLRDLAVTRTYPEWTVRLRNTLEPSEPAAGYSNLWLIRHEYFYNPIHTNFYTRIVIMSAPEEPGIVQVVGEPKHFKLETLNHDLEMIHGKGTVSWKLIQAHKVELVSITIETEDVAALVEHFDGLGVEVEWTPKRQ</sequence>
<dbReference type="EMBL" id="JAAQPE010000678">
    <property type="protein sequence ID" value="KAF5657004.1"/>
    <property type="molecule type" value="Genomic_DNA"/>
</dbReference>
<gene>
    <name evidence="1" type="ORF">FCIRC_13438</name>
</gene>
<reference evidence="2" key="1">
    <citation type="journal article" date="2020" name="BMC Genomics">
        <title>Correction to: Identification and distribution of gene clusters required for synthesis of sphingolipid metabolism inhibitors in diverse species of the filamentous fungus Fusarium.</title>
        <authorList>
            <person name="Kim H.S."/>
            <person name="Lohmar J.M."/>
            <person name="Busman M."/>
            <person name="Brown D.W."/>
            <person name="Naumann T.A."/>
            <person name="Divon H.H."/>
            <person name="Lysoe E."/>
            <person name="Uhlig S."/>
            <person name="Proctor R.H."/>
        </authorList>
    </citation>
    <scope>NUCLEOTIDE SEQUENCE [LARGE SCALE GENOMIC DNA]</scope>
    <source>
        <strain evidence="2">NRRL 25331</strain>
    </source>
</reference>
<name>A0A8H5WG87_FUSCI</name>
<protein>
    <submittedName>
        <fullName evidence="1">Uncharacterized protein</fullName>
    </submittedName>
</protein>
<organism evidence="1 2">
    <name type="scientific">Fusarium circinatum</name>
    <name type="common">Pitch canker fungus</name>
    <name type="synonym">Gibberella circinata</name>
    <dbReference type="NCBI Taxonomy" id="48490"/>
    <lineage>
        <taxon>Eukaryota</taxon>
        <taxon>Fungi</taxon>
        <taxon>Dikarya</taxon>
        <taxon>Ascomycota</taxon>
        <taxon>Pezizomycotina</taxon>
        <taxon>Sordariomycetes</taxon>
        <taxon>Hypocreomycetidae</taxon>
        <taxon>Hypocreales</taxon>
        <taxon>Nectriaceae</taxon>
        <taxon>Fusarium</taxon>
        <taxon>Fusarium fujikuroi species complex</taxon>
    </lineage>
</organism>
<dbReference type="AlphaFoldDB" id="A0A8H5WG87"/>
<keyword evidence="2" id="KW-1185">Reference proteome</keyword>
<evidence type="ECO:0000313" key="1">
    <source>
        <dbReference type="EMBL" id="KAF5657004.1"/>
    </source>
</evidence>
<proteinExistence type="predicted"/>
<comment type="caution">
    <text evidence="1">The sequence shown here is derived from an EMBL/GenBank/DDBJ whole genome shotgun (WGS) entry which is preliminary data.</text>
</comment>
<accession>A0A8H5WG87</accession>
<evidence type="ECO:0000313" key="2">
    <source>
        <dbReference type="Proteomes" id="UP000572754"/>
    </source>
</evidence>
<dbReference type="Proteomes" id="UP000572754">
    <property type="component" value="Unassembled WGS sequence"/>
</dbReference>
<reference evidence="1 2" key="2">
    <citation type="submission" date="2020-05" db="EMBL/GenBank/DDBJ databases">
        <title>Identification and distribution of gene clusters putatively required for synthesis of sphingolipid metabolism inhibitors in phylogenetically diverse species of the filamentous fungus Fusarium.</title>
        <authorList>
            <person name="Kim H.-S."/>
            <person name="Busman M."/>
            <person name="Brown D.W."/>
            <person name="Divon H."/>
            <person name="Uhlig S."/>
            <person name="Proctor R.H."/>
        </authorList>
    </citation>
    <scope>NUCLEOTIDE SEQUENCE [LARGE SCALE GENOMIC DNA]</scope>
    <source>
        <strain evidence="1 2">NRRL 25331</strain>
    </source>
</reference>